<dbReference type="PANTHER" id="PTHR36688">
    <property type="entry name" value="ENDO/EXONUCLEASE/PHOSPHATASE DOMAIN-CONTAINING PROTEIN"/>
    <property type="match status" value="1"/>
</dbReference>
<evidence type="ECO:0000313" key="3">
    <source>
        <dbReference type="Proteomes" id="UP000499080"/>
    </source>
</evidence>
<dbReference type="GO" id="GO:0003964">
    <property type="term" value="F:RNA-directed DNA polymerase activity"/>
    <property type="evidence" value="ECO:0007669"/>
    <property type="project" value="UniProtKB-KW"/>
</dbReference>
<gene>
    <name evidence="2" type="primary">pol_2569</name>
    <name evidence="2" type="ORF">AVEN_184705_1</name>
</gene>
<protein>
    <submittedName>
        <fullName evidence="2">RNA-directed DNA polymerase from mobile element jockey</fullName>
    </submittedName>
</protein>
<dbReference type="InterPro" id="IPR000477">
    <property type="entry name" value="RT_dom"/>
</dbReference>
<dbReference type="Proteomes" id="UP000499080">
    <property type="component" value="Unassembled WGS sequence"/>
</dbReference>
<accession>A0A4Y2CFA2</accession>
<dbReference type="InterPro" id="IPR043502">
    <property type="entry name" value="DNA/RNA_pol_sf"/>
</dbReference>
<dbReference type="PANTHER" id="PTHR36688:SF1">
    <property type="entry name" value="ENDONUCLEASE_EXONUCLEASE_PHOSPHATASE DOMAIN-CONTAINING PROTEIN"/>
    <property type="match status" value="1"/>
</dbReference>
<evidence type="ECO:0000259" key="1">
    <source>
        <dbReference type="PROSITE" id="PS50878"/>
    </source>
</evidence>
<sequence>MTTSPSSSNSKLLPMIFLELTKTAHDLSRTLKNYFSPPPQIRQIKTERNHFKKIWQKYRTPANKNQYNSAQTKFRHAITKYIQDTYALSIEHLNIEEGTLWRRAKYLKIKRSNIPKLKNPTDNSPASTNVEKAEVIADHFVNQFKINDIGNPSTENTVKTSIENFDPTAPTLKYRKVRLSEITEYIKNTKINKAPGIDGITNKMLKNLPLKILIKLANLYNYMFKLKYFPHCWKTARILPILKPGKDPTKPISYRPISLLSTLSKLGEKLILTRYLKHARRIRIPIPQQFGFTPKLSTTHQLLRVVEYILEGKSSKLITAAIFLDIAKAFDKVWTQGLIHKLISYKFPHYIIAIIQSYLQDRHFTVSVNNTDSTPRTISAGVPQGGILAPIIFLCFMNDIPKQKNITLSLYADDTAIIAQGKTPQEFVSALQSYVSNLETWLTSWKIQLNVDKTKAIVFSRISNCPVVHLFGTPIPWKNEVKYLGVTLDKGLTFKTHIDRTREKFNDSFRRQYSLICRNSKLSLNNKLLIYLAYLRPILAYASPVWACTAKTHLHKLEVLENKTIRMITNARWYHRNTDLKIALNIPSLKEFIQKLARKFYNNIPNIDNSTLQKIPYYDGSLQINRKRPRSILFR</sequence>
<dbReference type="Pfam" id="PF00078">
    <property type="entry name" value="RVT_1"/>
    <property type="match status" value="1"/>
</dbReference>
<dbReference type="InterPro" id="IPR052560">
    <property type="entry name" value="RdDP_mobile_element"/>
</dbReference>
<dbReference type="OrthoDB" id="419189at2759"/>
<dbReference type="AlphaFoldDB" id="A0A4Y2CFA2"/>
<evidence type="ECO:0000313" key="2">
    <source>
        <dbReference type="EMBL" id="GBM02005.1"/>
    </source>
</evidence>
<keyword evidence="2" id="KW-0808">Transferase</keyword>
<reference evidence="2 3" key="1">
    <citation type="journal article" date="2019" name="Sci. Rep.">
        <title>Orb-weaving spider Araneus ventricosus genome elucidates the spidroin gene catalogue.</title>
        <authorList>
            <person name="Kono N."/>
            <person name="Nakamura H."/>
            <person name="Ohtoshi R."/>
            <person name="Moran D.A.P."/>
            <person name="Shinohara A."/>
            <person name="Yoshida Y."/>
            <person name="Fujiwara M."/>
            <person name="Mori M."/>
            <person name="Tomita M."/>
            <person name="Arakawa K."/>
        </authorList>
    </citation>
    <scope>NUCLEOTIDE SEQUENCE [LARGE SCALE GENOMIC DNA]</scope>
</reference>
<feature type="domain" description="Reverse transcriptase" evidence="1">
    <location>
        <begin position="222"/>
        <end position="488"/>
    </location>
</feature>
<keyword evidence="2" id="KW-0548">Nucleotidyltransferase</keyword>
<dbReference type="EMBL" id="BGPR01086076">
    <property type="protein sequence ID" value="GBM02005.1"/>
    <property type="molecule type" value="Genomic_DNA"/>
</dbReference>
<name>A0A4Y2CFA2_ARAVE</name>
<organism evidence="2 3">
    <name type="scientific">Araneus ventricosus</name>
    <name type="common">Orbweaver spider</name>
    <name type="synonym">Epeira ventricosa</name>
    <dbReference type="NCBI Taxonomy" id="182803"/>
    <lineage>
        <taxon>Eukaryota</taxon>
        <taxon>Metazoa</taxon>
        <taxon>Ecdysozoa</taxon>
        <taxon>Arthropoda</taxon>
        <taxon>Chelicerata</taxon>
        <taxon>Arachnida</taxon>
        <taxon>Araneae</taxon>
        <taxon>Araneomorphae</taxon>
        <taxon>Entelegynae</taxon>
        <taxon>Araneoidea</taxon>
        <taxon>Araneidae</taxon>
        <taxon>Araneus</taxon>
    </lineage>
</organism>
<keyword evidence="3" id="KW-1185">Reference proteome</keyword>
<dbReference type="CDD" id="cd01650">
    <property type="entry name" value="RT_nLTR_like"/>
    <property type="match status" value="1"/>
</dbReference>
<dbReference type="PROSITE" id="PS50878">
    <property type="entry name" value="RT_POL"/>
    <property type="match status" value="1"/>
</dbReference>
<dbReference type="SUPFAM" id="SSF56672">
    <property type="entry name" value="DNA/RNA polymerases"/>
    <property type="match status" value="1"/>
</dbReference>
<keyword evidence="2" id="KW-0695">RNA-directed DNA polymerase</keyword>
<comment type="caution">
    <text evidence="2">The sequence shown here is derived from an EMBL/GenBank/DDBJ whole genome shotgun (WGS) entry which is preliminary data.</text>
</comment>
<proteinExistence type="predicted"/>